<accession>A0A2T0TNS2</accession>
<keyword evidence="1" id="KW-0812">Transmembrane</keyword>
<evidence type="ECO:0000313" key="3">
    <source>
        <dbReference type="Proteomes" id="UP000239210"/>
    </source>
</evidence>
<reference evidence="2 3" key="1">
    <citation type="submission" date="2018-03" db="EMBL/GenBank/DDBJ databases">
        <title>Genomic Encyclopedia of Archaeal and Bacterial Type Strains, Phase II (KMG-II): from individual species to whole genera.</title>
        <authorList>
            <person name="Goeker M."/>
        </authorList>
    </citation>
    <scope>NUCLEOTIDE SEQUENCE [LARGE SCALE GENOMIC DNA]</scope>
    <source>
        <strain evidence="2 3">DSM 45416</strain>
    </source>
</reference>
<keyword evidence="3" id="KW-1185">Reference proteome</keyword>
<evidence type="ECO:0000256" key="1">
    <source>
        <dbReference type="SAM" id="Phobius"/>
    </source>
</evidence>
<comment type="caution">
    <text evidence="2">The sequence shown here is derived from an EMBL/GenBank/DDBJ whole genome shotgun (WGS) entry which is preliminary data.</text>
</comment>
<name>A0A2T0TNS2_9ACTN</name>
<dbReference type="EMBL" id="PVTG01000014">
    <property type="protein sequence ID" value="PRY47374.1"/>
    <property type="molecule type" value="Genomic_DNA"/>
</dbReference>
<keyword evidence="1" id="KW-1133">Transmembrane helix</keyword>
<evidence type="ECO:0000313" key="2">
    <source>
        <dbReference type="EMBL" id="PRY47374.1"/>
    </source>
</evidence>
<dbReference type="OrthoDB" id="3300800at2"/>
<protein>
    <submittedName>
        <fullName evidence="2">Uncharacterized protein</fullName>
    </submittedName>
</protein>
<feature type="transmembrane region" description="Helical" evidence="1">
    <location>
        <begin position="23"/>
        <end position="44"/>
    </location>
</feature>
<organism evidence="2 3">
    <name type="scientific">Geodermatophilus tzadiensis</name>
    <dbReference type="NCBI Taxonomy" id="1137988"/>
    <lineage>
        <taxon>Bacteria</taxon>
        <taxon>Bacillati</taxon>
        <taxon>Actinomycetota</taxon>
        <taxon>Actinomycetes</taxon>
        <taxon>Geodermatophilales</taxon>
        <taxon>Geodermatophilaceae</taxon>
        <taxon>Geodermatophilus</taxon>
    </lineage>
</organism>
<proteinExistence type="predicted"/>
<keyword evidence="1" id="KW-0472">Membrane</keyword>
<gene>
    <name evidence="2" type="ORF">LY71_1144</name>
</gene>
<sequence>MANEPDRSGGAGTTVRWLTAEKVATFVIAPILVAAVGAAITWWVNQPRTDLEIVDIAVLDGSIVNGQREGEFEIVSPRVQIAIRNVGDQVSVVEGARLEILDHAFFDVCEAGGALMVSQTYDVTLPLDPEPNQVLNVDVAQEIEPAQADRFEFSMQVPEPEDVVGTHMYRVRISLTRDGASETLDAGVVVLGAPHLAVETLWITDEDLEIPGPVGACYRELHEEYLRVRQWEGERSQQLMAAPEDILRHEPPG</sequence>
<dbReference type="Proteomes" id="UP000239210">
    <property type="component" value="Unassembled WGS sequence"/>
</dbReference>
<dbReference type="AlphaFoldDB" id="A0A2T0TNS2"/>
<dbReference type="RefSeq" id="WP_146146167.1">
    <property type="nucleotide sequence ID" value="NZ_PVTG01000014.1"/>
</dbReference>